<feature type="region of interest" description="Disordered" evidence="1">
    <location>
        <begin position="1"/>
        <end position="66"/>
    </location>
</feature>
<dbReference type="Proteomes" id="UP001283361">
    <property type="component" value="Unassembled WGS sequence"/>
</dbReference>
<protein>
    <submittedName>
        <fullName evidence="2">Uncharacterized protein</fullName>
    </submittedName>
</protein>
<keyword evidence="3" id="KW-1185">Reference proteome</keyword>
<organism evidence="2 3">
    <name type="scientific">Elysia crispata</name>
    <name type="common">lettuce slug</name>
    <dbReference type="NCBI Taxonomy" id="231223"/>
    <lineage>
        <taxon>Eukaryota</taxon>
        <taxon>Metazoa</taxon>
        <taxon>Spiralia</taxon>
        <taxon>Lophotrochozoa</taxon>
        <taxon>Mollusca</taxon>
        <taxon>Gastropoda</taxon>
        <taxon>Heterobranchia</taxon>
        <taxon>Euthyneura</taxon>
        <taxon>Panpulmonata</taxon>
        <taxon>Sacoglossa</taxon>
        <taxon>Placobranchoidea</taxon>
        <taxon>Plakobranchidae</taxon>
        <taxon>Elysia</taxon>
    </lineage>
</organism>
<name>A0AAE0YLW4_9GAST</name>
<feature type="compositionally biased region" description="Polar residues" evidence="1">
    <location>
        <begin position="1"/>
        <end position="11"/>
    </location>
</feature>
<evidence type="ECO:0000313" key="2">
    <source>
        <dbReference type="EMBL" id="KAK3750886.1"/>
    </source>
</evidence>
<evidence type="ECO:0000313" key="3">
    <source>
        <dbReference type="Proteomes" id="UP001283361"/>
    </source>
</evidence>
<evidence type="ECO:0000256" key="1">
    <source>
        <dbReference type="SAM" id="MobiDB-lite"/>
    </source>
</evidence>
<reference evidence="2" key="1">
    <citation type="journal article" date="2023" name="G3 (Bethesda)">
        <title>A reference genome for the long-term kleptoplast-retaining sea slug Elysia crispata morphotype clarki.</title>
        <authorList>
            <person name="Eastman K.E."/>
            <person name="Pendleton A.L."/>
            <person name="Shaikh M.A."/>
            <person name="Suttiyut T."/>
            <person name="Ogas R."/>
            <person name="Tomko P."/>
            <person name="Gavelis G."/>
            <person name="Widhalm J.R."/>
            <person name="Wisecaver J.H."/>
        </authorList>
    </citation>
    <scope>NUCLEOTIDE SEQUENCE</scope>
    <source>
        <strain evidence="2">ECLA1</strain>
    </source>
</reference>
<dbReference type="EMBL" id="JAWDGP010005843">
    <property type="protein sequence ID" value="KAK3750886.1"/>
    <property type="molecule type" value="Genomic_DNA"/>
</dbReference>
<feature type="compositionally biased region" description="Polar residues" evidence="1">
    <location>
        <begin position="29"/>
        <end position="48"/>
    </location>
</feature>
<proteinExistence type="predicted"/>
<gene>
    <name evidence="2" type="ORF">RRG08_029807</name>
</gene>
<accession>A0AAE0YLW4</accession>
<comment type="caution">
    <text evidence="2">The sequence shown here is derived from an EMBL/GenBank/DDBJ whole genome shotgun (WGS) entry which is preliminary data.</text>
</comment>
<dbReference type="AlphaFoldDB" id="A0AAE0YLW4"/>
<sequence>MHIPSTESTRQGKILTNGHCALTRHGRLTPSTNNRIIRSQENTANQGEKIQLEKPATGATVITTLD</sequence>